<comment type="caution">
    <text evidence="2">The sequence shown here is derived from an EMBL/GenBank/DDBJ whole genome shotgun (WGS) entry which is preliminary data.</text>
</comment>
<gene>
    <name evidence="2" type="ORF">PMAYCL1PPCAC_02593</name>
</gene>
<dbReference type="AlphaFoldDB" id="A0AAN4Z5N6"/>
<dbReference type="Proteomes" id="UP001328107">
    <property type="component" value="Unassembled WGS sequence"/>
</dbReference>
<feature type="transmembrane region" description="Helical" evidence="1">
    <location>
        <begin position="33"/>
        <end position="56"/>
    </location>
</feature>
<evidence type="ECO:0000313" key="2">
    <source>
        <dbReference type="EMBL" id="GMR32398.1"/>
    </source>
</evidence>
<evidence type="ECO:0000256" key="1">
    <source>
        <dbReference type="SAM" id="Phobius"/>
    </source>
</evidence>
<organism evidence="2 3">
    <name type="scientific">Pristionchus mayeri</name>
    <dbReference type="NCBI Taxonomy" id="1317129"/>
    <lineage>
        <taxon>Eukaryota</taxon>
        <taxon>Metazoa</taxon>
        <taxon>Ecdysozoa</taxon>
        <taxon>Nematoda</taxon>
        <taxon>Chromadorea</taxon>
        <taxon>Rhabditida</taxon>
        <taxon>Rhabditina</taxon>
        <taxon>Diplogasteromorpha</taxon>
        <taxon>Diplogasteroidea</taxon>
        <taxon>Neodiplogasteridae</taxon>
        <taxon>Pristionchus</taxon>
    </lineage>
</organism>
<reference evidence="3" key="1">
    <citation type="submission" date="2022-10" db="EMBL/GenBank/DDBJ databases">
        <title>Genome assembly of Pristionchus species.</title>
        <authorList>
            <person name="Yoshida K."/>
            <person name="Sommer R.J."/>
        </authorList>
    </citation>
    <scope>NUCLEOTIDE SEQUENCE [LARGE SCALE GENOMIC DNA]</scope>
    <source>
        <strain evidence="3">RS5460</strain>
    </source>
</reference>
<feature type="non-terminal residue" evidence="2">
    <location>
        <position position="1"/>
    </location>
</feature>
<evidence type="ECO:0000313" key="3">
    <source>
        <dbReference type="Proteomes" id="UP001328107"/>
    </source>
</evidence>
<keyword evidence="3" id="KW-1185">Reference proteome</keyword>
<keyword evidence="1" id="KW-0472">Membrane</keyword>
<name>A0AAN4Z5N6_9BILA</name>
<keyword evidence="1" id="KW-0812">Transmembrane</keyword>
<keyword evidence="1" id="KW-1133">Transmembrane helix</keyword>
<protein>
    <submittedName>
        <fullName evidence="2">Uncharacterized protein</fullName>
    </submittedName>
</protein>
<sequence length="144" mass="16148">LLDSSHLAMSPSSDTFPYCTRIPSRGDYQCASLHIYLLFISASFLAMLFLTLYGWWRKRHPKYMTGVYSLHESMSLHPFLSTSITPSTSDSVNQPSSSVSSSSPITDFYRHPRFVSPLWIVIPSREDIRNSEGALLNALSPATV</sequence>
<proteinExistence type="predicted"/>
<dbReference type="EMBL" id="BTRK01000001">
    <property type="protein sequence ID" value="GMR32398.1"/>
    <property type="molecule type" value="Genomic_DNA"/>
</dbReference>
<accession>A0AAN4Z5N6</accession>